<organism evidence="1">
    <name type="scientific">Octopus bimaculoides</name>
    <name type="common">California two-spotted octopus</name>
    <dbReference type="NCBI Taxonomy" id="37653"/>
    <lineage>
        <taxon>Eukaryota</taxon>
        <taxon>Metazoa</taxon>
        <taxon>Spiralia</taxon>
        <taxon>Lophotrochozoa</taxon>
        <taxon>Mollusca</taxon>
        <taxon>Cephalopoda</taxon>
        <taxon>Coleoidea</taxon>
        <taxon>Octopodiformes</taxon>
        <taxon>Octopoda</taxon>
        <taxon>Incirrata</taxon>
        <taxon>Octopodidae</taxon>
        <taxon>Octopus</taxon>
    </lineage>
</organism>
<accession>A0A0L8HWF8</accession>
<dbReference type="AlphaFoldDB" id="A0A0L8HWF8"/>
<proteinExistence type="predicted"/>
<name>A0A0L8HWF8_OCTBM</name>
<evidence type="ECO:0000313" key="1">
    <source>
        <dbReference type="EMBL" id="KOF93547.1"/>
    </source>
</evidence>
<gene>
    <name evidence="1" type="ORF">OCBIM_22004144mg</name>
</gene>
<protein>
    <submittedName>
        <fullName evidence="1">Uncharacterized protein</fullName>
    </submittedName>
</protein>
<reference evidence="1" key="1">
    <citation type="submission" date="2015-07" db="EMBL/GenBank/DDBJ databases">
        <title>MeaNS - Measles Nucleotide Surveillance Program.</title>
        <authorList>
            <person name="Tran T."/>
            <person name="Druce J."/>
        </authorList>
    </citation>
    <scope>NUCLEOTIDE SEQUENCE</scope>
    <source>
        <strain evidence="1">UCB-OBI-ISO-001</strain>
        <tissue evidence="1">Gonad</tissue>
    </source>
</reference>
<sequence>MSEMFLQVSCPYLAIPLTTRLQIVGHYSKHFLAQQMKVVVCSFLLEYCICPKNSNSCCL</sequence>
<dbReference type="EMBL" id="KQ417140">
    <property type="protein sequence ID" value="KOF93547.1"/>
    <property type="molecule type" value="Genomic_DNA"/>
</dbReference>